<dbReference type="VEuPathDB" id="FungiDB:MELLADRAFT_109330"/>
<dbReference type="EMBL" id="GL883124">
    <property type="protein sequence ID" value="EGG03475.1"/>
    <property type="molecule type" value="Genomic_DNA"/>
</dbReference>
<dbReference type="RefSeq" id="XP_007413269.1">
    <property type="nucleotide sequence ID" value="XM_007413207.1"/>
</dbReference>
<evidence type="ECO:0000313" key="3">
    <source>
        <dbReference type="Proteomes" id="UP000001072"/>
    </source>
</evidence>
<dbReference type="HOGENOM" id="CLU_960025_0_0_1"/>
<evidence type="ECO:0000313" key="2">
    <source>
        <dbReference type="EMBL" id="EGG03475.1"/>
    </source>
</evidence>
<dbReference type="KEGG" id="mlr:MELLADRAFT_109330"/>
<feature type="region of interest" description="Disordered" evidence="1">
    <location>
        <begin position="174"/>
        <end position="199"/>
    </location>
</feature>
<protein>
    <submittedName>
        <fullName evidence="2">Uncharacterized protein</fullName>
    </submittedName>
</protein>
<dbReference type="AlphaFoldDB" id="F4RW40"/>
<keyword evidence="3" id="KW-1185">Reference proteome</keyword>
<proteinExistence type="predicted"/>
<accession>F4RW40</accession>
<gene>
    <name evidence="2" type="ORF">MELLADRAFT_109330</name>
</gene>
<organism evidence="3">
    <name type="scientific">Melampsora larici-populina (strain 98AG31 / pathotype 3-4-7)</name>
    <name type="common">Poplar leaf rust fungus</name>
    <dbReference type="NCBI Taxonomy" id="747676"/>
    <lineage>
        <taxon>Eukaryota</taxon>
        <taxon>Fungi</taxon>
        <taxon>Dikarya</taxon>
        <taxon>Basidiomycota</taxon>
        <taxon>Pucciniomycotina</taxon>
        <taxon>Pucciniomycetes</taxon>
        <taxon>Pucciniales</taxon>
        <taxon>Melampsoraceae</taxon>
        <taxon>Melampsora</taxon>
    </lineage>
</organism>
<dbReference type="InParanoid" id="F4RW40"/>
<dbReference type="GeneID" id="18923734"/>
<reference evidence="3" key="1">
    <citation type="journal article" date="2011" name="Proc. Natl. Acad. Sci. U.S.A.">
        <title>Obligate biotrophy features unraveled by the genomic analysis of rust fungi.</title>
        <authorList>
            <person name="Duplessis S."/>
            <person name="Cuomo C.A."/>
            <person name="Lin Y.-C."/>
            <person name="Aerts A."/>
            <person name="Tisserant E."/>
            <person name="Veneault-Fourrey C."/>
            <person name="Joly D.L."/>
            <person name="Hacquard S."/>
            <person name="Amselem J."/>
            <person name="Cantarel B.L."/>
            <person name="Chiu R."/>
            <person name="Coutinho P.M."/>
            <person name="Feau N."/>
            <person name="Field M."/>
            <person name="Frey P."/>
            <person name="Gelhaye E."/>
            <person name="Goldberg J."/>
            <person name="Grabherr M.G."/>
            <person name="Kodira C.D."/>
            <person name="Kohler A."/>
            <person name="Kuees U."/>
            <person name="Lindquist E.A."/>
            <person name="Lucas S.M."/>
            <person name="Mago R."/>
            <person name="Mauceli E."/>
            <person name="Morin E."/>
            <person name="Murat C."/>
            <person name="Pangilinan J.L."/>
            <person name="Park R."/>
            <person name="Pearson M."/>
            <person name="Quesneville H."/>
            <person name="Rouhier N."/>
            <person name="Sakthikumar S."/>
            <person name="Salamov A.A."/>
            <person name="Schmutz J."/>
            <person name="Selles B."/>
            <person name="Shapiro H."/>
            <person name="Tanguay P."/>
            <person name="Tuskan G.A."/>
            <person name="Henrissat B."/>
            <person name="Van de Peer Y."/>
            <person name="Rouze P."/>
            <person name="Ellis J.G."/>
            <person name="Dodds P.N."/>
            <person name="Schein J.E."/>
            <person name="Zhong S."/>
            <person name="Hamelin R.C."/>
            <person name="Grigoriev I.V."/>
            <person name="Szabo L.J."/>
            <person name="Martin F."/>
        </authorList>
    </citation>
    <scope>NUCLEOTIDE SEQUENCE [LARGE SCALE GENOMIC DNA]</scope>
    <source>
        <strain evidence="3">98AG31 / pathotype 3-4-7</strain>
    </source>
</reference>
<evidence type="ECO:0000256" key="1">
    <source>
        <dbReference type="SAM" id="MobiDB-lite"/>
    </source>
</evidence>
<dbReference type="Proteomes" id="UP000001072">
    <property type="component" value="Unassembled WGS sequence"/>
</dbReference>
<name>F4RW40_MELLP</name>
<sequence>MWFFGGSVTKIALGPPTFDIFLMTPEVNNSAAQRVPSTVARTILVLKYLAELDLSPKQFMVTFMSSSEPVIKYRRRLMKTGRGFEQTRSIITNFGKHSKSCEEGRAAWESLILDEVSSAIGAPFQWGEIKIHRSLFIILQASEIVNEQELARGHFPLGAYVKLALNQTHLDDVEDDLSQEGPPLHPDSNTSSQATDAGDAEEATVLSMENLVFVKPSAKDLAAHKLAKAKCTSEAARLATFLDAMAKADRSAVEGHQGLCRTHTWGPWRTSVRLSGYETALCRSNRHAPT</sequence>